<proteinExistence type="predicted"/>
<dbReference type="SUPFAM" id="SSF47336">
    <property type="entry name" value="ACP-like"/>
    <property type="match status" value="1"/>
</dbReference>
<dbReference type="Proteomes" id="UP001441944">
    <property type="component" value="Unassembled WGS sequence"/>
</dbReference>
<dbReference type="EMBL" id="BAABWU010000017">
    <property type="protein sequence ID" value="GAA6198044.1"/>
    <property type="molecule type" value="Genomic_DNA"/>
</dbReference>
<organism evidence="3 4">
    <name type="scientific">Pseudophaeobacter arcticus</name>
    <dbReference type="NCBI Taxonomy" id="385492"/>
    <lineage>
        <taxon>Bacteria</taxon>
        <taxon>Pseudomonadati</taxon>
        <taxon>Pseudomonadota</taxon>
        <taxon>Alphaproteobacteria</taxon>
        <taxon>Rhodobacterales</taxon>
        <taxon>Paracoccaceae</taxon>
        <taxon>Pseudophaeobacter</taxon>
    </lineage>
</organism>
<evidence type="ECO:0000313" key="4">
    <source>
        <dbReference type="Proteomes" id="UP001441944"/>
    </source>
</evidence>
<evidence type="ECO:0000259" key="2">
    <source>
        <dbReference type="PROSITE" id="PS50075"/>
    </source>
</evidence>
<sequence>MDDFEQQFQTQQAWHATQDFLSSVTAHATRPAITIADTTLSYAALHTRVQTLAAAIAEQETAATTPVTAIYASRDIDTYAAVLAALSRGHAYVPLNPKFPPERNRYILERSGAAHLLHCAESGPAVAEILAAPSTTGDAPLPRQINTTQLQESRQPPARLHDNPYAYILFTSGSTGQPKGVALRHSNLSAYLDATFAVADYRADDRLSQNFDLTFDLSVHDMFVCWRAGAHLIVPTAHDLEAPADYLHRHDITCWFSVPSLAQKMRLQGALAPGSLSHLRLSLFCGEALPVDLAQDWARATTQRVENWYGPTEATIACTRYVLPSNPDAITGRFDLVPIGSALPGMSTLVLQEDGTPAGPGDSGELLMCGPQVADGYLEDAEKTAAAFVIPQGQELRHYRTGDRVEVTQDGVLNFIDRIDNQIKIRGYRVELGEIEATLREAATGCNAVVVPLPLKSANPTSLVAAVEGYDGPGRQIREAIAGKLPDYMSPNRVLVMQQFPKNASGKVDRGEIGKRVVKRLEKQNTAAGPKKLTRYDRLIQFAQEVNPALARSELEQAENLMDAGLDSMGFVDFTVRLEKQFNLELTQESAAELSRMSLWQMVDFLRRALAPQGKDRFQPPAANSLKTPELKRNLHYRAMRALDMLDKFPGFVSETQKPLLLCIGSSGFMRGICTETIETEAQALGQDLRAANLGMAMLSVAGIAEVCDYVRETLQAQGRRLSHAVIEMEIMQLSIMPPAGDIEILQDFKAGAFKGIERKYYDADTIWDSDSGGTIARSDKPSSQAAPQANWERKRAQEICRAFEGQLKMDDKAVAAWIKGVQSLQQVSDRVTAVIHPIQHPEGTAGLKQARQGSNHFSGLIDQARQETGIEIMLDTDFTLRSEDFKNISHVNDHNGRQSFSAQIARHFLR</sequence>
<dbReference type="Gene3D" id="1.10.1200.10">
    <property type="entry name" value="ACP-like"/>
    <property type="match status" value="1"/>
</dbReference>
<protein>
    <recommendedName>
        <fullName evidence="2">Carrier domain-containing protein</fullName>
    </recommendedName>
</protein>
<dbReference type="InterPro" id="IPR010071">
    <property type="entry name" value="AA_adenyl_dom"/>
</dbReference>
<dbReference type="InterPro" id="IPR045851">
    <property type="entry name" value="AMP-bd_C_sf"/>
</dbReference>
<reference evidence="3 4" key="1">
    <citation type="submission" date="2024-04" db="EMBL/GenBank/DDBJ databases">
        <title>Draft genome sequence of Pseudophaeobacter arcticus NBRC 116598.</title>
        <authorList>
            <person name="Miyakawa T."/>
            <person name="Kusuya Y."/>
            <person name="Miura T."/>
        </authorList>
    </citation>
    <scope>NUCLEOTIDE SEQUENCE [LARGE SCALE GENOMIC DNA]</scope>
    <source>
        <strain evidence="3 4">SU-CL00105</strain>
    </source>
</reference>
<dbReference type="InterPro" id="IPR042099">
    <property type="entry name" value="ANL_N_sf"/>
</dbReference>
<gene>
    <name evidence="3" type="ORF">NBRC116598_34890</name>
</gene>
<dbReference type="InterPro" id="IPR036736">
    <property type="entry name" value="ACP-like_sf"/>
</dbReference>
<dbReference type="PROSITE" id="PS50075">
    <property type="entry name" value="CARRIER"/>
    <property type="match status" value="1"/>
</dbReference>
<dbReference type="PROSITE" id="PS00455">
    <property type="entry name" value="AMP_BINDING"/>
    <property type="match status" value="1"/>
</dbReference>
<evidence type="ECO:0000256" key="1">
    <source>
        <dbReference type="SAM" id="MobiDB-lite"/>
    </source>
</evidence>
<name>A0ABQ0AQC7_9RHOB</name>
<dbReference type="RefSeq" id="WP_353401876.1">
    <property type="nucleotide sequence ID" value="NZ_BAABWU010000017.1"/>
</dbReference>
<dbReference type="InterPro" id="IPR009081">
    <property type="entry name" value="PP-bd_ACP"/>
</dbReference>
<dbReference type="NCBIfam" id="TIGR01733">
    <property type="entry name" value="AA-adenyl-dom"/>
    <property type="match status" value="1"/>
</dbReference>
<dbReference type="Gene3D" id="3.40.50.12780">
    <property type="entry name" value="N-terminal domain of ligase-like"/>
    <property type="match status" value="1"/>
</dbReference>
<dbReference type="Pfam" id="PF00501">
    <property type="entry name" value="AMP-binding"/>
    <property type="match status" value="1"/>
</dbReference>
<dbReference type="InterPro" id="IPR000873">
    <property type="entry name" value="AMP-dep_synth/lig_dom"/>
</dbReference>
<feature type="region of interest" description="Disordered" evidence="1">
    <location>
        <begin position="773"/>
        <end position="792"/>
    </location>
</feature>
<dbReference type="PANTHER" id="PTHR45527:SF1">
    <property type="entry name" value="FATTY ACID SYNTHASE"/>
    <property type="match status" value="1"/>
</dbReference>
<dbReference type="PANTHER" id="PTHR45527">
    <property type="entry name" value="NONRIBOSOMAL PEPTIDE SYNTHETASE"/>
    <property type="match status" value="1"/>
</dbReference>
<comment type="caution">
    <text evidence="3">The sequence shown here is derived from an EMBL/GenBank/DDBJ whole genome shotgun (WGS) entry which is preliminary data.</text>
</comment>
<dbReference type="SUPFAM" id="SSF56801">
    <property type="entry name" value="Acetyl-CoA synthetase-like"/>
    <property type="match status" value="1"/>
</dbReference>
<accession>A0ABQ0AQC7</accession>
<dbReference type="Pfam" id="PF00550">
    <property type="entry name" value="PP-binding"/>
    <property type="match status" value="1"/>
</dbReference>
<dbReference type="Gene3D" id="3.30.300.30">
    <property type="match status" value="1"/>
</dbReference>
<evidence type="ECO:0000313" key="3">
    <source>
        <dbReference type="EMBL" id="GAA6198044.1"/>
    </source>
</evidence>
<keyword evidence="4" id="KW-1185">Reference proteome</keyword>
<feature type="domain" description="Carrier" evidence="2">
    <location>
        <begin position="533"/>
        <end position="610"/>
    </location>
</feature>
<dbReference type="InterPro" id="IPR020845">
    <property type="entry name" value="AMP-binding_CS"/>
</dbReference>